<protein>
    <submittedName>
        <fullName evidence="2">Uncharacterized protein</fullName>
    </submittedName>
</protein>
<name>A0AA39Y291_9PEZI</name>
<comment type="caution">
    <text evidence="2">The sequence shown here is derived from an EMBL/GenBank/DDBJ whole genome shotgun (WGS) entry which is preliminary data.</text>
</comment>
<keyword evidence="3" id="KW-1185">Reference proteome</keyword>
<evidence type="ECO:0000313" key="2">
    <source>
        <dbReference type="EMBL" id="KAK0643542.1"/>
    </source>
</evidence>
<keyword evidence="1" id="KW-1133">Transmembrane helix</keyword>
<evidence type="ECO:0000313" key="3">
    <source>
        <dbReference type="Proteomes" id="UP001174936"/>
    </source>
</evidence>
<feature type="transmembrane region" description="Helical" evidence="1">
    <location>
        <begin position="107"/>
        <end position="134"/>
    </location>
</feature>
<dbReference type="EMBL" id="JAULSV010000005">
    <property type="protein sequence ID" value="KAK0643542.1"/>
    <property type="molecule type" value="Genomic_DNA"/>
</dbReference>
<sequence length="312" mass="32829">MAANYEHGLEAAPLDQAGLEPAPQNFPELAYQQHQHQHQPQYQNSYSYAHDHHRQPSPYTESKPTISTASFAHHHNTPPYPPYPYSAAAAVAQTTQHPQRGKSTARAICGCSLLVFILSCIIGLLSAAVIGLAAGTGIEAKRANDASAQVIALNASLAAMGTPTATRTVLAGATGTSLPAEVIDDGCDADPDAVTGTVYTSFRLLGELKYTRYCNKDAKFTPLMKLFTSSFSTCMDACASYTKYVSITFGGRSANTTCAAVSFVPAWTDKSVASAGGAPGNCYLKPGPQNISTLETPNIGVSVHAGVWEVGA</sequence>
<accession>A0AA39Y291</accession>
<keyword evidence="1" id="KW-0812">Transmembrane</keyword>
<dbReference type="Proteomes" id="UP001174936">
    <property type="component" value="Unassembled WGS sequence"/>
</dbReference>
<gene>
    <name evidence="2" type="ORF">B0T16DRAFT_459678</name>
</gene>
<reference evidence="2" key="1">
    <citation type="submission" date="2023-06" db="EMBL/GenBank/DDBJ databases">
        <title>Genome-scale phylogeny and comparative genomics of the fungal order Sordariales.</title>
        <authorList>
            <consortium name="Lawrence Berkeley National Laboratory"/>
            <person name="Hensen N."/>
            <person name="Bonometti L."/>
            <person name="Westerberg I."/>
            <person name="Brannstrom I.O."/>
            <person name="Guillou S."/>
            <person name="Cros-Aarteil S."/>
            <person name="Calhoun S."/>
            <person name="Haridas S."/>
            <person name="Kuo A."/>
            <person name="Mondo S."/>
            <person name="Pangilinan J."/>
            <person name="Riley R."/>
            <person name="Labutti K."/>
            <person name="Andreopoulos B."/>
            <person name="Lipzen A."/>
            <person name="Chen C."/>
            <person name="Yanf M."/>
            <person name="Daum C."/>
            <person name="Ng V."/>
            <person name="Clum A."/>
            <person name="Steindorff A."/>
            <person name="Ohm R."/>
            <person name="Martin F."/>
            <person name="Silar P."/>
            <person name="Natvig D."/>
            <person name="Lalanne C."/>
            <person name="Gautier V."/>
            <person name="Ament-Velasquez S.L."/>
            <person name="Kruys A."/>
            <person name="Hutchinson M.I."/>
            <person name="Powell A.J."/>
            <person name="Barry K."/>
            <person name="Miller A.N."/>
            <person name="Grigoriev I.V."/>
            <person name="Debuchy R."/>
            <person name="Gladieux P."/>
            <person name="Thoren M.H."/>
            <person name="Johannesson H."/>
        </authorList>
    </citation>
    <scope>NUCLEOTIDE SEQUENCE</scope>
    <source>
        <strain evidence="2">SMH2532-1</strain>
    </source>
</reference>
<organism evidence="2 3">
    <name type="scientific">Cercophora newfieldiana</name>
    <dbReference type="NCBI Taxonomy" id="92897"/>
    <lineage>
        <taxon>Eukaryota</taxon>
        <taxon>Fungi</taxon>
        <taxon>Dikarya</taxon>
        <taxon>Ascomycota</taxon>
        <taxon>Pezizomycotina</taxon>
        <taxon>Sordariomycetes</taxon>
        <taxon>Sordariomycetidae</taxon>
        <taxon>Sordariales</taxon>
        <taxon>Lasiosphaeriaceae</taxon>
        <taxon>Cercophora</taxon>
    </lineage>
</organism>
<evidence type="ECO:0000256" key="1">
    <source>
        <dbReference type="SAM" id="Phobius"/>
    </source>
</evidence>
<keyword evidence="1" id="KW-0472">Membrane</keyword>
<proteinExistence type="predicted"/>
<dbReference type="AlphaFoldDB" id="A0AA39Y291"/>